<evidence type="ECO:0000256" key="1">
    <source>
        <dbReference type="ARBA" id="ARBA00001971"/>
    </source>
</evidence>
<dbReference type="SUPFAM" id="SSF48264">
    <property type="entry name" value="Cytochrome P450"/>
    <property type="match status" value="1"/>
</dbReference>
<dbReference type="GO" id="GO:0005506">
    <property type="term" value="F:iron ion binding"/>
    <property type="evidence" value="ECO:0007669"/>
    <property type="project" value="InterPro"/>
</dbReference>
<name>A0A9P4U2H4_9PEZI</name>
<proteinExistence type="inferred from homology"/>
<evidence type="ECO:0000256" key="4">
    <source>
        <dbReference type="PIRSR" id="PIRSR602401-1"/>
    </source>
</evidence>
<sequence>MALTSLLDPLNALSATIIGLISLITYRLYLHPIAHIPGPFLARLTSLWLYKQSYHGTEATTISELHKKYGPIVRVAPNEVEIADGTASHSIYVKGGGFMKADCYKNFDIDGYATIFSGLVPAHRGVRAKAVVGMFAPSSVREGRDVIYACVERMVERLEREKEKEEVKGEPVNILNIFRSLALDAVTAYLFNKPYNGIAEDKLSASHFVDSFVAVGRFFYLPNWIFKIVELIAARMDEGKLDVWKSITTVDKFTAALVDEVVVEGHVIGNTYQARLLNAGMSREETIAQCKDLMFAGTDSTAMNMGMICWYLVQCPEKYERLRKEILENPDTDAQSLPYLSAVIKEGLRLAMANPTRLPRVVSPSGLQIGSHTTIPPGTIVGLSAHTLHFNEDIFPKAHEFIPERWLEPTPEMPRDSIPFGLGPRQCIARTLATAELYWGIEALIRKDVLRGAKPVKDKIEIMEWFNSKVKGEKIELVWS</sequence>
<keyword evidence="5" id="KW-0560">Oxidoreductase</keyword>
<comment type="cofactor">
    <cofactor evidence="1 4">
        <name>heme</name>
        <dbReference type="ChEBI" id="CHEBI:30413"/>
    </cofactor>
</comment>
<keyword evidence="2 4" id="KW-0479">Metal-binding</keyword>
<accession>A0A9P4U2H4</accession>
<dbReference type="InterPro" id="IPR017972">
    <property type="entry name" value="Cyt_P450_CS"/>
</dbReference>
<dbReference type="OrthoDB" id="1470350at2759"/>
<protein>
    <submittedName>
        <fullName evidence="6">Cytochrome P450</fullName>
    </submittedName>
</protein>
<evidence type="ECO:0000313" key="6">
    <source>
        <dbReference type="EMBL" id="KAF2434556.1"/>
    </source>
</evidence>
<keyword evidence="7" id="KW-1185">Reference proteome</keyword>
<dbReference type="GO" id="GO:0020037">
    <property type="term" value="F:heme binding"/>
    <property type="evidence" value="ECO:0007669"/>
    <property type="project" value="InterPro"/>
</dbReference>
<keyword evidence="5" id="KW-0503">Monooxygenase</keyword>
<dbReference type="PROSITE" id="PS00086">
    <property type="entry name" value="CYTOCHROME_P450"/>
    <property type="match status" value="1"/>
</dbReference>
<dbReference type="PANTHER" id="PTHR24305">
    <property type="entry name" value="CYTOCHROME P450"/>
    <property type="match status" value="1"/>
</dbReference>
<dbReference type="Proteomes" id="UP000800235">
    <property type="component" value="Unassembled WGS sequence"/>
</dbReference>
<dbReference type="InterPro" id="IPR002401">
    <property type="entry name" value="Cyt_P450_E_grp-I"/>
</dbReference>
<dbReference type="GO" id="GO:0004497">
    <property type="term" value="F:monooxygenase activity"/>
    <property type="evidence" value="ECO:0007669"/>
    <property type="project" value="UniProtKB-KW"/>
</dbReference>
<dbReference type="Gene3D" id="1.10.630.10">
    <property type="entry name" value="Cytochrome P450"/>
    <property type="match status" value="1"/>
</dbReference>
<dbReference type="Pfam" id="PF00067">
    <property type="entry name" value="p450"/>
    <property type="match status" value="1"/>
</dbReference>
<evidence type="ECO:0000256" key="3">
    <source>
        <dbReference type="ARBA" id="ARBA00023004"/>
    </source>
</evidence>
<evidence type="ECO:0000256" key="2">
    <source>
        <dbReference type="ARBA" id="ARBA00022723"/>
    </source>
</evidence>
<dbReference type="GO" id="GO:0016705">
    <property type="term" value="F:oxidoreductase activity, acting on paired donors, with incorporation or reduction of molecular oxygen"/>
    <property type="evidence" value="ECO:0007669"/>
    <property type="project" value="InterPro"/>
</dbReference>
<dbReference type="InterPro" id="IPR036396">
    <property type="entry name" value="Cyt_P450_sf"/>
</dbReference>
<comment type="caution">
    <text evidence="6">The sequence shown here is derived from an EMBL/GenBank/DDBJ whole genome shotgun (WGS) entry which is preliminary data.</text>
</comment>
<evidence type="ECO:0000313" key="7">
    <source>
        <dbReference type="Proteomes" id="UP000800235"/>
    </source>
</evidence>
<keyword evidence="4 5" id="KW-0349">Heme</keyword>
<comment type="similarity">
    <text evidence="5">Belongs to the cytochrome P450 family.</text>
</comment>
<gene>
    <name evidence="6" type="ORF">EJ08DRAFT_676016</name>
</gene>
<keyword evidence="3 4" id="KW-0408">Iron</keyword>
<organism evidence="6 7">
    <name type="scientific">Tothia fuscella</name>
    <dbReference type="NCBI Taxonomy" id="1048955"/>
    <lineage>
        <taxon>Eukaryota</taxon>
        <taxon>Fungi</taxon>
        <taxon>Dikarya</taxon>
        <taxon>Ascomycota</taxon>
        <taxon>Pezizomycotina</taxon>
        <taxon>Dothideomycetes</taxon>
        <taxon>Pleosporomycetidae</taxon>
        <taxon>Venturiales</taxon>
        <taxon>Cylindrosympodiaceae</taxon>
        <taxon>Tothia</taxon>
    </lineage>
</organism>
<dbReference type="AlphaFoldDB" id="A0A9P4U2H4"/>
<dbReference type="InterPro" id="IPR001128">
    <property type="entry name" value="Cyt_P450"/>
</dbReference>
<dbReference type="InterPro" id="IPR050121">
    <property type="entry name" value="Cytochrome_P450_monoxygenase"/>
</dbReference>
<reference evidence="6" key="1">
    <citation type="journal article" date="2020" name="Stud. Mycol.">
        <title>101 Dothideomycetes genomes: a test case for predicting lifestyles and emergence of pathogens.</title>
        <authorList>
            <person name="Haridas S."/>
            <person name="Albert R."/>
            <person name="Binder M."/>
            <person name="Bloem J."/>
            <person name="Labutti K."/>
            <person name="Salamov A."/>
            <person name="Andreopoulos B."/>
            <person name="Baker S."/>
            <person name="Barry K."/>
            <person name="Bills G."/>
            <person name="Bluhm B."/>
            <person name="Cannon C."/>
            <person name="Castanera R."/>
            <person name="Culley D."/>
            <person name="Daum C."/>
            <person name="Ezra D."/>
            <person name="Gonzalez J."/>
            <person name="Henrissat B."/>
            <person name="Kuo A."/>
            <person name="Liang C."/>
            <person name="Lipzen A."/>
            <person name="Lutzoni F."/>
            <person name="Magnuson J."/>
            <person name="Mondo S."/>
            <person name="Nolan M."/>
            <person name="Ohm R."/>
            <person name="Pangilinan J."/>
            <person name="Park H.-J."/>
            <person name="Ramirez L."/>
            <person name="Alfaro M."/>
            <person name="Sun H."/>
            <person name="Tritt A."/>
            <person name="Yoshinaga Y."/>
            <person name="Zwiers L.-H."/>
            <person name="Turgeon B."/>
            <person name="Goodwin S."/>
            <person name="Spatafora J."/>
            <person name="Crous P."/>
            <person name="Grigoriev I."/>
        </authorList>
    </citation>
    <scope>NUCLEOTIDE SEQUENCE</scope>
    <source>
        <strain evidence="6">CBS 130266</strain>
    </source>
</reference>
<feature type="binding site" description="axial binding residue" evidence="4">
    <location>
        <position position="427"/>
    </location>
    <ligand>
        <name>heme</name>
        <dbReference type="ChEBI" id="CHEBI:30413"/>
    </ligand>
    <ligandPart>
        <name>Fe</name>
        <dbReference type="ChEBI" id="CHEBI:18248"/>
    </ligandPart>
</feature>
<dbReference type="CDD" id="cd11062">
    <property type="entry name" value="CYP58-like"/>
    <property type="match status" value="1"/>
</dbReference>
<dbReference type="EMBL" id="MU007016">
    <property type="protein sequence ID" value="KAF2434556.1"/>
    <property type="molecule type" value="Genomic_DNA"/>
</dbReference>
<dbReference type="PRINTS" id="PR00385">
    <property type="entry name" value="P450"/>
</dbReference>
<dbReference type="PANTHER" id="PTHR24305:SF156">
    <property type="entry name" value="P450, PUTATIVE (EUROFUNG)-RELATED"/>
    <property type="match status" value="1"/>
</dbReference>
<evidence type="ECO:0000256" key="5">
    <source>
        <dbReference type="RuleBase" id="RU000461"/>
    </source>
</evidence>
<dbReference type="PRINTS" id="PR00463">
    <property type="entry name" value="EP450I"/>
</dbReference>